<evidence type="ECO:0000256" key="10">
    <source>
        <dbReference type="ARBA" id="ARBA00023170"/>
    </source>
</evidence>
<evidence type="ECO:0000256" key="11">
    <source>
        <dbReference type="ARBA" id="ARBA00023237"/>
    </source>
</evidence>
<evidence type="ECO:0000256" key="13">
    <source>
        <dbReference type="RuleBase" id="RU003357"/>
    </source>
</evidence>
<keyword evidence="18" id="KW-1185">Reference proteome</keyword>
<keyword evidence="6 14" id="KW-0732">Signal</keyword>
<dbReference type="OrthoDB" id="183532at2"/>
<keyword evidence="4 12" id="KW-1134">Transmembrane beta strand</keyword>
<gene>
    <name evidence="17" type="ORF">EZ242_07355</name>
</gene>
<dbReference type="RefSeq" id="WP_135284494.1">
    <property type="nucleotide sequence ID" value="NZ_SMLL01000003.1"/>
</dbReference>
<evidence type="ECO:0000259" key="16">
    <source>
        <dbReference type="Pfam" id="PF07715"/>
    </source>
</evidence>
<feature type="signal peptide" evidence="14">
    <location>
        <begin position="1"/>
        <end position="24"/>
    </location>
</feature>
<dbReference type="Gene3D" id="2.40.170.20">
    <property type="entry name" value="TonB-dependent receptor, beta-barrel domain"/>
    <property type="match status" value="1"/>
</dbReference>
<dbReference type="PANTHER" id="PTHR30069:SF53">
    <property type="entry name" value="COLICIN I RECEPTOR-RELATED"/>
    <property type="match status" value="1"/>
</dbReference>
<accession>A0A4Z0BPF8</accession>
<comment type="subcellular location">
    <subcellularLocation>
        <location evidence="1 12">Cell outer membrane</location>
        <topology evidence="1 12">Multi-pass membrane protein</topology>
    </subcellularLocation>
</comment>
<evidence type="ECO:0000256" key="2">
    <source>
        <dbReference type="ARBA" id="ARBA00009810"/>
    </source>
</evidence>
<evidence type="ECO:0000256" key="9">
    <source>
        <dbReference type="ARBA" id="ARBA00023136"/>
    </source>
</evidence>
<evidence type="ECO:0000256" key="7">
    <source>
        <dbReference type="ARBA" id="ARBA00023065"/>
    </source>
</evidence>
<dbReference type="Gene3D" id="2.170.130.10">
    <property type="entry name" value="TonB-dependent receptor, plug domain"/>
    <property type="match status" value="1"/>
</dbReference>
<evidence type="ECO:0000256" key="4">
    <source>
        <dbReference type="ARBA" id="ARBA00022452"/>
    </source>
</evidence>
<dbReference type="Proteomes" id="UP000297564">
    <property type="component" value="Unassembled WGS sequence"/>
</dbReference>
<proteinExistence type="inferred from homology"/>
<dbReference type="GO" id="GO:0015889">
    <property type="term" value="P:cobalamin transport"/>
    <property type="evidence" value="ECO:0007669"/>
    <property type="project" value="TreeGrafter"/>
</dbReference>
<dbReference type="EMBL" id="SMLL01000003">
    <property type="protein sequence ID" value="TFZ01196.1"/>
    <property type="molecule type" value="Genomic_DNA"/>
</dbReference>
<dbReference type="GO" id="GO:0009279">
    <property type="term" value="C:cell outer membrane"/>
    <property type="evidence" value="ECO:0007669"/>
    <property type="project" value="UniProtKB-SubCell"/>
</dbReference>
<dbReference type="CDD" id="cd01347">
    <property type="entry name" value="ligand_gated_channel"/>
    <property type="match status" value="1"/>
</dbReference>
<dbReference type="Pfam" id="PF00593">
    <property type="entry name" value="TonB_dep_Rec_b-barrel"/>
    <property type="match status" value="1"/>
</dbReference>
<evidence type="ECO:0000313" key="17">
    <source>
        <dbReference type="EMBL" id="TFZ01196.1"/>
    </source>
</evidence>
<keyword evidence="3 12" id="KW-0813">Transport</keyword>
<dbReference type="InterPro" id="IPR000531">
    <property type="entry name" value="Beta-barrel_TonB"/>
</dbReference>
<evidence type="ECO:0000256" key="8">
    <source>
        <dbReference type="ARBA" id="ARBA00023077"/>
    </source>
</evidence>
<evidence type="ECO:0000256" key="6">
    <source>
        <dbReference type="ARBA" id="ARBA00022729"/>
    </source>
</evidence>
<keyword evidence="5 12" id="KW-0812">Transmembrane</keyword>
<comment type="caution">
    <text evidence="17">The sequence shown here is derived from an EMBL/GenBank/DDBJ whole genome shotgun (WGS) entry which is preliminary data.</text>
</comment>
<dbReference type="InterPro" id="IPR037066">
    <property type="entry name" value="Plug_dom_sf"/>
</dbReference>
<evidence type="ECO:0000256" key="5">
    <source>
        <dbReference type="ARBA" id="ARBA00022692"/>
    </source>
</evidence>
<dbReference type="InterPro" id="IPR012910">
    <property type="entry name" value="Plug_dom"/>
</dbReference>
<reference evidence="17 18" key="1">
    <citation type="submission" date="2019-03" db="EMBL/GenBank/DDBJ databases">
        <title>Ramlibacter rhizophilus CCTCC AB2015357, whole genome shotgun sequence.</title>
        <authorList>
            <person name="Zhang X."/>
            <person name="Feng G."/>
            <person name="Zhu H."/>
        </authorList>
    </citation>
    <scope>NUCLEOTIDE SEQUENCE [LARGE SCALE GENOMIC DNA]</scope>
    <source>
        <strain evidence="17 18">CCTCC AB2015357</strain>
    </source>
</reference>
<dbReference type="GO" id="GO:0006811">
    <property type="term" value="P:monoatomic ion transport"/>
    <property type="evidence" value="ECO:0007669"/>
    <property type="project" value="UniProtKB-KW"/>
</dbReference>
<organism evidence="17 18">
    <name type="scientific">Ramlibacter rhizophilus</name>
    <dbReference type="NCBI Taxonomy" id="1781167"/>
    <lineage>
        <taxon>Bacteria</taxon>
        <taxon>Pseudomonadati</taxon>
        <taxon>Pseudomonadota</taxon>
        <taxon>Betaproteobacteria</taxon>
        <taxon>Burkholderiales</taxon>
        <taxon>Comamonadaceae</taxon>
        <taxon>Ramlibacter</taxon>
    </lineage>
</organism>
<keyword evidence="9 12" id="KW-0472">Membrane</keyword>
<protein>
    <submittedName>
        <fullName evidence="17">TonB-dependent receptor</fullName>
    </submittedName>
</protein>
<keyword evidence="10 17" id="KW-0675">Receptor</keyword>
<evidence type="ECO:0000256" key="14">
    <source>
        <dbReference type="SAM" id="SignalP"/>
    </source>
</evidence>
<name>A0A4Z0BPF8_9BURK</name>
<dbReference type="InterPro" id="IPR036942">
    <property type="entry name" value="Beta-barrel_TonB_sf"/>
</dbReference>
<sequence>MTFSSRTRWLGASLPLLASTLALAQAPSLTASTTPTLAPVVVTATRTEQPLTDVVADVTLIDREQIERSGATGLADLLGRVPGIGFARNGGVAGTTSLYLRGAETRFTPLFVDGVRVDSQATGGASWNAIPLSQIERIEVVRGPAAAVYGSDAIAGVIQVFTRRGQGEPFTPSVTVGAGSDRLRKADASLRGSQGAFDYSLGISRETSAGFNAQPAANPDRDGYDSTAGSASLGWRLLPGHRVEATALANALDARYDGFASSFDDWSRQDLRTLGLAWNAQWTDRYSTRLAATRGTERYETDPSPYLTETRVNSVLLHNEWRQGAHRFSLDLERREDRLENATTAPTDTQRTQDGLALGWGWRAGDHALQLNARHDYDSEFGGQSTGSIAWAWQFLPRWGLTASAGTAYRAPTLYQRFSLYGIPTLRPEVANNRELGLKYRADGASFSVVGYRNRVADLITFQPGPGACAAGSGPFAGCYANTGRARLAGLTFAGEWRAAWASLRGSLDLQEPTDASTGQLLPRRPRRMATLAADTRAAGWTLGTELQLVDERFNDAANTQRLGGYGLVNLWATRAIAPQWKLLARIDNLADKDYQTARGYATAGRGVFVSLQWEPR</sequence>
<keyword evidence="11 12" id="KW-0998">Cell outer membrane</keyword>
<evidence type="ECO:0000256" key="1">
    <source>
        <dbReference type="ARBA" id="ARBA00004571"/>
    </source>
</evidence>
<keyword evidence="8 13" id="KW-0798">TonB box</keyword>
<feature type="domain" description="TonB-dependent receptor plug" evidence="16">
    <location>
        <begin position="52"/>
        <end position="157"/>
    </location>
</feature>
<feature type="domain" description="TonB-dependent receptor-like beta-barrel" evidence="15">
    <location>
        <begin position="215"/>
        <end position="590"/>
    </location>
</feature>
<dbReference type="InterPro" id="IPR039426">
    <property type="entry name" value="TonB-dep_rcpt-like"/>
</dbReference>
<dbReference type="PANTHER" id="PTHR30069">
    <property type="entry name" value="TONB-DEPENDENT OUTER MEMBRANE RECEPTOR"/>
    <property type="match status" value="1"/>
</dbReference>
<evidence type="ECO:0000259" key="15">
    <source>
        <dbReference type="Pfam" id="PF00593"/>
    </source>
</evidence>
<keyword evidence="7" id="KW-0406">Ion transport</keyword>
<feature type="chain" id="PRO_5021438944" evidence="14">
    <location>
        <begin position="25"/>
        <end position="617"/>
    </location>
</feature>
<evidence type="ECO:0000313" key="18">
    <source>
        <dbReference type="Proteomes" id="UP000297564"/>
    </source>
</evidence>
<dbReference type="SUPFAM" id="SSF56935">
    <property type="entry name" value="Porins"/>
    <property type="match status" value="1"/>
</dbReference>
<evidence type="ECO:0000256" key="12">
    <source>
        <dbReference type="PROSITE-ProRule" id="PRU01360"/>
    </source>
</evidence>
<dbReference type="Pfam" id="PF07715">
    <property type="entry name" value="Plug"/>
    <property type="match status" value="1"/>
</dbReference>
<dbReference type="AlphaFoldDB" id="A0A4Z0BPF8"/>
<evidence type="ECO:0000256" key="3">
    <source>
        <dbReference type="ARBA" id="ARBA00022448"/>
    </source>
</evidence>
<dbReference type="PROSITE" id="PS52016">
    <property type="entry name" value="TONB_DEPENDENT_REC_3"/>
    <property type="match status" value="1"/>
</dbReference>
<comment type="similarity">
    <text evidence="2 12 13">Belongs to the TonB-dependent receptor family.</text>
</comment>